<comment type="subcellular location">
    <subcellularLocation>
        <location evidence="1">Membrane</location>
        <topology evidence="1">Multi-pass membrane protein</topology>
    </subcellularLocation>
</comment>
<dbReference type="SUPFAM" id="SSF161111">
    <property type="entry name" value="Cation efflux protein transmembrane domain-like"/>
    <property type="match status" value="1"/>
</dbReference>
<feature type="domain" description="Cation efflux protein cytoplasmic" evidence="9">
    <location>
        <begin position="214"/>
        <end position="288"/>
    </location>
</feature>
<dbReference type="InterPro" id="IPR058533">
    <property type="entry name" value="Cation_efflux_TM"/>
</dbReference>
<proteinExistence type="inferred from homology"/>
<protein>
    <submittedName>
        <fullName evidence="10">Cation diffusion facilitator family transporter</fullName>
    </submittedName>
</protein>
<reference evidence="10" key="1">
    <citation type="submission" date="2022-01" db="EMBL/GenBank/DDBJ databases">
        <authorList>
            <person name="Wang Y."/>
        </authorList>
    </citation>
    <scope>NUCLEOTIDE SEQUENCE</scope>
    <source>
        <strain evidence="10">WB101</strain>
    </source>
</reference>
<name>A0ABS9KCK3_9BACT</name>
<evidence type="ECO:0000259" key="9">
    <source>
        <dbReference type="Pfam" id="PF16916"/>
    </source>
</evidence>
<evidence type="ECO:0000313" key="10">
    <source>
        <dbReference type="EMBL" id="MCG2588587.1"/>
    </source>
</evidence>
<feature type="transmembrane region" description="Helical" evidence="7">
    <location>
        <begin position="12"/>
        <end position="32"/>
    </location>
</feature>
<evidence type="ECO:0000256" key="6">
    <source>
        <dbReference type="ARBA" id="ARBA00023136"/>
    </source>
</evidence>
<feature type="transmembrane region" description="Helical" evidence="7">
    <location>
        <begin position="112"/>
        <end position="132"/>
    </location>
</feature>
<comment type="caution">
    <text evidence="10">The sequence shown here is derived from an EMBL/GenBank/DDBJ whole genome shotgun (WGS) entry which is preliminary data.</text>
</comment>
<comment type="similarity">
    <text evidence="2">Belongs to the cation diffusion facilitator (CDF) transporter (TC 2.A.4) family.</text>
</comment>
<dbReference type="Gene3D" id="3.30.70.1350">
    <property type="entry name" value="Cation efflux protein, cytoplasmic domain"/>
    <property type="match status" value="1"/>
</dbReference>
<dbReference type="NCBIfam" id="TIGR01297">
    <property type="entry name" value="CDF"/>
    <property type="match status" value="1"/>
</dbReference>
<keyword evidence="4 7" id="KW-0812">Transmembrane</keyword>
<dbReference type="SUPFAM" id="SSF160240">
    <property type="entry name" value="Cation efflux protein cytoplasmic domain-like"/>
    <property type="match status" value="1"/>
</dbReference>
<evidence type="ECO:0000256" key="4">
    <source>
        <dbReference type="ARBA" id="ARBA00022692"/>
    </source>
</evidence>
<dbReference type="InterPro" id="IPR036837">
    <property type="entry name" value="Cation_efflux_CTD_sf"/>
</dbReference>
<dbReference type="PANTHER" id="PTHR43840">
    <property type="entry name" value="MITOCHONDRIAL METAL TRANSPORTER 1-RELATED"/>
    <property type="match status" value="1"/>
</dbReference>
<organism evidence="10 11">
    <name type="scientific">Rhodohalobacter sulfatireducens</name>
    <dbReference type="NCBI Taxonomy" id="2911366"/>
    <lineage>
        <taxon>Bacteria</taxon>
        <taxon>Pseudomonadati</taxon>
        <taxon>Balneolota</taxon>
        <taxon>Balneolia</taxon>
        <taxon>Balneolales</taxon>
        <taxon>Balneolaceae</taxon>
        <taxon>Rhodohalobacter</taxon>
    </lineage>
</organism>
<keyword evidence="11" id="KW-1185">Reference proteome</keyword>
<dbReference type="InterPro" id="IPR002524">
    <property type="entry name" value="Cation_efflux"/>
</dbReference>
<accession>A0ABS9KCK3</accession>
<dbReference type="RefSeq" id="WP_237853427.1">
    <property type="nucleotide sequence ID" value="NZ_JAKLWS010000008.1"/>
</dbReference>
<gene>
    <name evidence="10" type="ORF">L6773_08430</name>
</gene>
<evidence type="ECO:0000259" key="8">
    <source>
        <dbReference type="Pfam" id="PF01545"/>
    </source>
</evidence>
<keyword evidence="5 7" id="KW-1133">Transmembrane helix</keyword>
<dbReference type="InterPro" id="IPR050291">
    <property type="entry name" value="CDF_Transporter"/>
</dbReference>
<feature type="domain" description="Cation efflux protein transmembrane" evidence="8">
    <location>
        <begin position="11"/>
        <end position="205"/>
    </location>
</feature>
<dbReference type="PANTHER" id="PTHR43840:SF15">
    <property type="entry name" value="MITOCHONDRIAL METAL TRANSPORTER 1-RELATED"/>
    <property type="match status" value="1"/>
</dbReference>
<sequence>MYNQNRARKALTISFLISFLSLCAKLVAYYLTDSTTAMSDAAESVVHVFAVGFVLYGFFLSMKPADEDHLYGHEKIEFLSVGVEGAVIILAAFSILYLAIQNLIFGFELQNLGMGMYLVGLAATINLVLGLYLRKVGEEENNVIVKSNGKHVLTDVWTSAGVIITLLLIQWIGWIYLDTIVSISIALFIFYEGFKLIKYSVKGIMDTRDPEVHDALLAILEDELPGTISSWHHLRHRTSGQTTWVELHVEFKPDVSLKKAHHDATILERRLIDAIHSDAVVTLHLEPEEPHEDIHDVLKGANKNRDLDDFI</sequence>
<dbReference type="EMBL" id="JAKLWS010000008">
    <property type="protein sequence ID" value="MCG2588587.1"/>
    <property type="molecule type" value="Genomic_DNA"/>
</dbReference>
<evidence type="ECO:0000256" key="7">
    <source>
        <dbReference type="SAM" id="Phobius"/>
    </source>
</evidence>
<dbReference type="Proteomes" id="UP001165366">
    <property type="component" value="Unassembled WGS sequence"/>
</dbReference>
<dbReference type="Gene3D" id="1.20.1510.10">
    <property type="entry name" value="Cation efflux protein transmembrane domain"/>
    <property type="match status" value="1"/>
</dbReference>
<dbReference type="Pfam" id="PF01545">
    <property type="entry name" value="Cation_efflux"/>
    <property type="match status" value="1"/>
</dbReference>
<evidence type="ECO:0000256" key="1">
    <source>
        <dbReference type="ARBA" id="ARBA00004141"/>
    </source>
</evidence>
<feature type="transmembrane region" description="Helical" evidence="7">
    <location>
        <begin position="44"/>
        <end position="60"/>
    </location>
</feature>
<feature type="transmembrane region" description="Helical" evidence="7">
    <location>
        <begin position="81"/>
        <end position="100"/>
    </location>
</feature>
<evidence type="ECO:0000313" key="11">
    <source>
        <dbReference type="Proteomes" id="UP001165366"/>
    </source>
</evidence>
<evidence type="ECO:0000256" key="3">
    <source>
        <dbReference type="ARBA" id="ARBA00022448"/>
    </source>
</evidence>
<dbReference type="InterPro" id="IPR027469">
    <property type="entry name" value="Cation_efflux_TMD_sf"/>
</dbReference>
<dbReference type="Pfam" id="PF16916">
    <property type="entry name" value="ZT_dimer"/>
    <property type="match status" value="1"/>
</dbReference>
<evidence type="ECO:0000256" key="2">
    <source>
        <dbReference type="ARBA" id="ARBA00008114"/>
    </source>
</evidence>
<feature type="transmembrane region" description="Helical" evidence="7">
    <location>
        <begin position="152"/>
        <end position="169"/>
    </location>
</feature>
<reference evidence="10" key="2">
    <citation type="submission" date="2024-05" db="EMBL/GenBank/DDBJ databases">
        <title>Rhodohalobacter halophilus gen. nov., sp. nov., a moderately halophilic member of the family Balneolaceae.</title>
        <authorList>
            <person name="Xia J."/>
        </authorList>
    </citation>
    <scope>NUCLEOTIDE SEQUENCE</scope>
    <source>
        <strain evidence="10">WB101</strain>
    </source>
</reference>
<dbReference type="InterPro" id="IPR027470">
    <property type="entry name" value="Cation_efflux_CTD"/>
</dbReference>
<keyword evidence="6 7" id="KW-0472">Membrane</keyword>
<keyword evidence="3" id="KW-0813">Transport</keyword>
<evidence type="ECO:0000256" key="5">
    <source>
        <dbReference type="ARBA" id="ARBA00022989"/>
    </source>
</evidence>
<feature type="transmembrane region" description="Helical" evidence="7">
    <location>
        <begin position="175"/>
        <end position="194"/>
    </location>
</feature>